<protein>
    <submittedName>
        <fullName evidence="2">Uncharacterized protein</fullName>
    </submittedName>
</protein>
<proteinExistence type="predicted"/>
<dbReference type="AlphaFoldDB" id="A0A9P6XZD1"/>
<dbReference type="InterPro" id="IPR036322">
    <property type="entry name" value="WD40_repeat_dom_sf"/>
</dbReference>
<feature type="compositionally biased region" description="Low complexity" evidence="1">
    <location>
        <begin position="194"/>
        <end position="204"/>
    </location>
</feature>
<evidence type="ECO:0000313" key="2">
    <source>
        <dbReference type="EMBL" id="KAG1535513.1"/>
    </source>
</evidence>
<feature type="region of interest" description="Disordered" evidence="1">
    <location>
        <begin position="178"/>
        <end position="204"/>
    </location>
</feature>
<evidence type="ECO:0000313" key="3">
    <source>
        <dbReference type="Proteomes" id="UP000717996"/>
    </source>
</evidence>
<accession>A0A9P6XZD1</accession>
<gene>
    <name evidence="2" type="ORF">G6F51_011498</name>
</gene>
<feature type="region of interest" description="Disordered" evidence="1">
    <location>
        <begin position="26"/>
        <end position="48"/>
    </location>
</feature>
<evidence type="ECO:0000256" key="1">
    <source>
        <dbReference type="SAM" id="MobiDB-lite"/>
    </source>
</evidence>
<feature type="compositionally biased region" description="Polar residues" evidence="1">
    <location>
        <begin position="181"/>
        <end position="193"/>
    </location>
</feature>
<dbReference type="Gene3D" id="2.130.10.10">
    <property type="entry name" value="YVTN repeat-like/Quinoprotein amine dehydrogenase"/>
    <property type="match status" value="1"/>
</dbReference>
<dbReference type="InterPro" id="IPR015943">
    <property type="entry name" value="WD40/YVTN_repeat-like_dom_sf"/>
</dbReference>
<dbReference type="EMBL" id="JAANIT010002773">
    <property type="protein sequence ID" value="KAG1535513.1"/>
    <property type="molecule type" value="Genomic_DNA"/>
</dbReference>
<sequence>MANNEDDLIHTLDDDTESDYSLDYEYIGPREPNYRNEQDADSDCSELSDSPCHNGFDMWDEDPYSTNDFTWESNDMKLTNFIKNRKKELNNQTPWSKSSFYKKEKGWPRQLPYSCSTTNHDQSANSLCLILSDYGITEKLHAIYRDRIIECGNSFNKNQPQSHEINQSDTTWLDNEEETYNNKNNSHNSQHCKSTSSTSSTSSSSRFYETHASISLTHQPQQEQQIMHLKEPVDNLLLKFFPYTKYIKRSQFPITYSKDAYLPLSFEPMCLAEKHGYMAIGGLEGEFEVYCCMEQQPIKIWGTKFKGKNDVMLMTNAIQIVRVKHKKEYKHLLIACMNDAGVLIYELPKHSDCHSSCTVSLLHHIRSFDRVPINDARLSPDSQHLICVGDDACIFYLTLGYNSTGQFTFTHPKKIAIPQFILCTINCPYSSQHVSWSKSSLYFAHTSDTHNFVLVWRTFPKLEMLYRIDAGGYTYAVQFHPEYEGVLAFTNRYGYLHTVDLNEAVSIYNPNQIVSIDYQTTSFNTHVCNSSCLSSNDEPIYHTMDLIARQEVTMVSFRGEKNKRLRILAKINGIQWSKDGKHLYISTKKRVLAYQFMKSSSHIDTLEKMAGLKALSIMEKQKRKRQENDWEKNKRLAWAEKWCQVPEFVRNKIITDDTYNLASH</sequence>
<reference evidence="2" key="1">
    <citation type="journal article" date="2020" name="Microb. Genom.">
        <title>Genetic diversity of clinical and environmental Mucorales isolates obtained from an investigation of mucormycosis cases among solid organ transplant recipients.</title>
        <authorList>
            <person name="Nguyen M.H."/>
            <person name="Kaul D."/>
            <person name="Muto C."/>
            <person name="Cheng S.J."/>
            <person name="Richter R.A."/>
            <person name="Bruno V.M."/>
            <person name="Liu G."/>
            <person name="Beyhan S."/>
            <person name="Sundermann A.J."/>
            <person name="Mounaud S."/>
            <person name="Pasculle A.W."/>
            <person name="Nierman W.C."/>
            <person name="Driscoll E."/>
            <person name="Cumbie R."/>
            <person name="Clancy C.J."/>
            <person name="Dupont C.L."/>
        </authorList>
    </citation>
    <scope>NUCLEOTIDE SEQUENCE</scope>
    <source>
        <strain evidence="2">GL16</strain>
    </source>
</reference>
<dbReference type="Proteomes" id="UP000717996">
    <property type="component" value="Unassembled WGS sequence"/>
</dbReference>
<organism evidence="2 3">
    <name type="scientific">Rhizopus oryzae</name>
    <name type="common">Mucormycosis agent</name>
    <name type="synonym">Rhizopus arrhizus var. delemar</name>
    <dbReference type="NCBI Taxonomy" id="64495"/>
    <lineage>
        <taxon>Eukaryota</taxon>
        <taxon>Fungi</taxon>
        <taxon>Fungi incertae sedis</taxon>
        <taxon>Mucoromycota</taxon>
        <taxon>Mucoromycotina</taxon>
        <taxon>Mucoromycetes</taxon>
        <taxon>Mucorales</taxon>
        <taxon>Mucorineae</taxon>
        <taxon>Rhizopodaceae</taxon>
        <taxon>Rhizopus</taxon>
    </lineage>
</organism>
<dbReference type="OrthoDB" id="418169at2759"/>
<dbReference type="PANTHER" id="PTHR43991">
    <property type="entry name" value="WD REPEAT PROTEIN (AFU_ORTHOLOGUE AFUA_8G05640)-RELATED"/>
    <property type="match status" value="1"/>
</dbReference>
<dbReference type="PANTHER" id="PTHR43991:SF9">
    <property type="entry name" value="DUF2415 DOMAIN-CONTAINING PROTEIN"/>
    <property type="match status" value="1"/>
</dbReference>
<name>A0A9P6XZD1_RHIOR</name>
<comment type="caution">
    <text evidence="2">The sequence shown here is derived from an EMBL/GenBank/DDBJ whole genome shotgun (WGS) entry which is preliminary data.</text>
</comment>
<dbReference type="SUPFAM" id="SSF50978">
    <property type="entry name" value="WD40 repeat-like"/>
    <property type="match status" value="1"/>
</dbReference>